<accession>A0ABD2N2M5</accession>
<comment type="caution">
    <text evidence="1">The sequence shown here is derived from an EMBL/GenBank/DDBJ whole genome shotgun (WGS) entry which is preliminary data.</text>
</comment>
<proteinExistence type="predicted"/>
<evidence type="ECO:0000313" key="2">
    <source>
        <dbReference type="Proteomes" id="UP001516400"/>
    </source>
</evidence>
<name>A0ABD2N2M5_9CUCU</name>
<reference evidence="1 2" key="1">
    <citation type="journal article" date="2021" name="BMC Biol.">
        <title>Horizontally acquired antibacterial genes associated with adaptive radiation of ladybird beetles.</title>
        <authorList>
            <person name="Li H.S."/>
            <person name="Tang X.F."/>
            <person name="Huang Y.H."/>
            <person name="Xu Z.Y."/>
            <person name="Chen M.L."/>
            <person name="Du X.Y."/>
            <person name="Qiu B.Y."/>
            <person name="Chen P.T."/>
            <person name="Zhang W."/>
            <person name="Slipinski A."/>
            <person name="Escalona H.E."/>
            <person name="Waterhouse R.M."/>
            <person name="Zwick A."/>
            <person name="Pang H."/>
        </authorList>
    </citation>
    <scope>NUCLEOTIDE SEQUENCE [LARGE SCALE GENOMIC DNA]</scope>
    <source>
        <strain evidence="1">SYSU2018</strain>
    </source>
</reference>
<gene>
    <name evidence="1" type="ORF">HHI36_014252</name>
</gene>
<protein>
    <submittedName>
        <fullName evidence="1">Uncharacterized protein</fullName>
    </submittedName>
</protein>
<evidence type="ECO:0000313" key="1">
    <source>
        <dbReference type="EMBL" id="KAL3272792.1"/>
    </source>
</evidence>
<keyword evidence="2" id="KW-1185">Reference proteome</keyword>
<dbReference type="AlphaFoldDB" id="A0ABD2N2M5"/>
<sequence>MLDDHTEIFKNCFASSTWNCDRVKKWISNKHLHIKVIHCVTCMENDCNRNTYEAPLSSASINKIEYSFIMIPIFIPLLK</sequence>
<dbReference type="Proteomes" id="UP001516400">
    <property type="component" value="Unassembled WGS sequence"/>
</dbReference>
<dbReference type="EMBL" id="JABFTP020000062">
    <property type="protein sequence ID" value="KAL3272792.1"/>
    <property type="molecule type" value="Genomic_DNA"/>
</dbReference>
<organism evidence="1 2">
    <name type="scientific">Cryptolaemus montrouzieri</name>
    <dbReference type="NCBI Taxonomy" id="559131"/>
    <lineage>
        <taxon>Eukaryota</taxon>
        <taxon>Metazoa</taxon>
        <taxon>Ecdysozoa</taxon>
        <taxon>Arthropoda</taxon>
        <taxon>Hexapoda</taxon>
        <taxon>Insecta</taxon>
        <taxon>Pterygota</taxon>
        <taxon>Neoptera</taxon>
        <taxon>Endopterygota</taxon>
        <taxon>Coleoptera</taxon>
        <taxon>Polyphaga</taxon>
        <taxon>Cucujiformia</taxon>
        <taxon>Coccinelloidea</taxon>
        <taxon>Coccinellidae</taxon>
        <taxon>Scymninae</taxon>
        <taxon>Scymnini</taxon>
        <taxon>Cryptolaemus</taxon>
    </lineage>
</organism>